<dbReference type="AlphaFoldDB" id="A0A2K3K7J8"/>
<sequence length="176" mass="20011">FCIHPHRDKIFVFRASNGAIPAGIRSTGCKLTTLGGRYSGYTDFEALVEETWFEVEVHQSGLLEVVGYEESLRLQLVEPPKILRSVGGKKFFESTKSFRGSKRVWCNHGEKQKNGFAAAYGTMRRQFFGHEAQKQPQLLPFFHEAQSAVYILLLHFLQPPGRERKVYQGFLVPTSS</sequence>
<evidence type="ECO:0000313" key="2">
    <source>
        <dbReference type="Proteomes" id="UP000236291"/>
    </source>
</evidence>
<feature type="non-terminal residue" evidence="1">
    <location>
        <position position="1"/>
    </location>
</feature>
<dbReference type="EMBL" id="ASHM01087214">
    <property type="protein sequence ID" value="PNX62246.1"/>
    <property type="molecule type" value="Genomic_DNA"/>
</dbReference>
<gene>
    <name evidence="1" type="ORF">L195_g052875</name>
</gene>
<name>A0A2K3K7J8_TRIPR</name>
<dbReference type="Proteomes" id="UP000236291">
    <property type="component" value="Unassembled WGS sequence"/>
</dbReference>
<proteinExistence type="predicted"/>
<organism evidence="1 2">
    <name type="scientific">Trifolium pratense</name>
    <name type="common">Red clover</name>
    <dbReference type="NCBI Taxonomy" id="57577"/>
    <lineage>
        <taxon>Eukaryota</taxon>
        <taxon>Viridiplantae</taxon>
        <taxon>Streptophyta</taxon>
        <taxon>Embryophyta</taxon>
        <taxon>Tracheophyta</taxon>
        <taxon>Spermatophyta</taxon>
        <taxon>Magnoliopsida</taxon>
        <taxon>eudicotyledons</taxon>
        <taxon>Gunneridae</taxon>
        <taxon>Pentapetalae</taxon>
        <taxon>rosids</taxon>
        <taxon>fabids</taxon>
        <taxon>Fabales</taxon>
        <taxon>Fabaceae</taxon>
        <taxon>Papilionoideae</taxon>
        <taxon>50 kb inversion clade</taxon>
        <taxon>NPAAA clade</taxon>
        <taxon>Hologalegina</taxon>
        <taxon>IRL clade</taxon>
        <taxon>Trifolieae</taxon>
        <taxon>Trifolium</taxon>
    </lineage>
</organism>
<reference evidence="1 2" key="1">
    <citation type="journal article" date="2014" name="Am. J. Bot.">
        <title>Genome assembly and annotation for red clover (Trifolium pratense; Fabaceae).</title>
        <authorList>
            <person name="Istvanek J."/>
            <person name="Jaros M."/>
            <person name="Krenek A."/>
            <person name="Repkova J."/>
        </authorList>
    </citation>
    <scope>NUCLEOTIDE SEQUENCE [LARGE SCALE GENOMIC DNA]</scope>
    <source>
        <strain evidence="2">cv. Tatra</strain>
        <tissue evidence="1">Young leaves</tissue>
    </source>
</reference>
<protein>
    <submittedName>
        <fullName evidence="1">Uncharacterized protein</fullName>
    </submittedName>
</protein>
<comment type="caution">
    <text evidence="1">The sequence shown here is derived from an EMBL/GenBank/DDBJ whole genome shotgun (WGS) entry which is preliminary data.</text>
</comment>
<accession>A0A2K3K7J8</accession>
<evidence type="ECO:0000313" key="1">
    <source>
        <dbReference type="EMBL" id="PNX62246.1"/>
    </source>
</evidence>
<reference evidence="1 2" key="2">
    <citation type="journal article" date="2017" name="Front. Plant Sci.">
        <title>Gene Classification and Mining of Molecular Markers Useful in Red Clover (Trifolium pratense) Breeding.</title>
        <authorList>
            <person name="Istvanek J."/>
            <person name="Dluhosova J."/>
            <person name="Dluhos P."/>
            <person name="Patkova L."/>
            <person name="Nedelnik J."/>
            <person name="Repkova J."/>
        </authorList>
    </citation>
    <scope>NUCLEOTIDE SEQUENCE [LARGE SCALE GENOMIC DNA]</scope>
    <source>
        <strain evidence="2">cv. Tatra</strain>
        <tissue evidence="1">Young leaves</tissue>
    </source>
</reference>